<evidence type="ECO:0000256" key="10">
    <source>
        <dbReference type="ARBA" id="ARBA00023157"/>
    </source>
</evidence>
<evidence type="ECO:0000256" key="3">
    <source>
        <dbReference type="ARBA" id="ARBA00022692"/>
    </source>
</evidence>
<dbReference type="FunFam" id="2.60.40.60:FF:000047">
    <property type="entry name" value="protocadherin-15 isoform X1"/>
    <property type="match status" value="1"/>
</dbReference>
<dbReference type="SMART" id="SM00112">
    <property type="entry name" value="CA"/>
    <property type="match status" value="11"/>
</dbReference>
<dbReference type="SUPFAM" id="SSF49313">
    <property type="entry name" value="Cadherin-like"/>
    <property type="match status" value="10"/>
</dbReference>
<keyword evidence="7" id="KW-0130">Cell adhesion</keyword>
<comment type="subcellular location">
    <subcellularLocation>
        <location evidence="1">Cell membrane</location>
        <topology evidence="1">Single-pass type I membrane protein</topology>
    </subcellularLocation>
</comment>
<feature type="domain" description="Cadherin" evidence="16">
    <location>
        <begin position="1149"/>
        <end position="1263"/>
    </location>
</feature>
<feature type="compositionally biased region" description="Polar residues" evidence="13">
    <location>
        <begin position="1602"/>
        <end position="1628"/>
    </location>
</feature>
<accession>A0A8B9XUX0</accession>
<evidence type="ECO:0000256" key="7">
    <source>
        <dbReference type="ARBA" id="ARBA00022889"/>
    </source>
</evidence>
<feature type="domain" description="Cadherin" evidence="16">
    <location>
        <begin position="400"/>
        <end position="513"/>
    </location>
</feature>
<feature type="compositionally biased region" description="Low complexity" evidence="13">
    <location>
        <begin position="1656"/>
        <end position="1668"/>
    </location>
</feature>
<dbReference type="FunFam" id="2.60.40.60:FF:000049">
    <property type="entry name" value="protocadherin-15 isoform X1"/>
    <property type="match status" value="1"/>
</dbReference>
<evidence type="ECO:0000256" key="5">
    <source>
        <dbReference type="ARBA" id="ARBA00022737"/>
    </source>
</evidence>
<feature type="domain" description="Cadherin" evidence="16">
    <location>
        <begin position="283"/>
        <end position="399"/>
    </location>
</feature>
<reference evidence="17" key="3">
    <citation type="submission" date="2025-09" db="UniProtKB">
        <authorList>
            <consortium name="Ensembl"/>
        </authorList>
    </citation>
    <scope>IDENTIFICATION</scope>
</reference>
<dbReference type="FunFam" id="2.60.40.60:FF:000056">
    <property type="entry name" value="protocadherin-15 isoform X1"/>
    <property type="match status" value="1"/>
</dbReference>
<evidence type="ECO:0000256" key="13">
    <source>
        <dbReference type="SAM" id="MobiDB-lite"/>
    </source>
</evidence>
<feature type="domain" description="Cadherin" evidence="16">
    <location>
        <begin position="514"/>
        <end position="620"/>
    </location>
</feature>
<feature type="region of interest" description="Disordered" evidence="13">
    <location>
        <begin position="1425"/>
        <end position="1446"/>
    </location>
</feature>
<evidence type="ECO:0000256" key="11">
    <source>
        <dbReference type="ARBA" id="ARBA00072302"/>
    </source>
</evidence>
<dbReference type="InterPro" id="IPR020894">
    <property type="entry name" value="Cadherin_CS"/>
</dbReference>
<evidence type="ECO:0000313" key="17">
    <source>
        <dbReference type="Ensembl" id="ENSBGRP00000027376.1"/>
    </source>
</evidence>
<proteinExistence type="predicted"/>
<dbReference type="GO" id="GO:0050957">
    <property type="term" value="P:equilibrioception"/>
    <property type="evidence" value="ECO:0007669"/>
    <property type="project" value="UniProtKB-ARBA"/>
</dbReference>
<keyword evidence="18" id="KW-1185">Reference proteome</keyword>
<evidence type="ECO:0000256" key="2">
    <source>
        <dbReference type="ARBA" id="ARBA00022475"/>
    </source>
</evidence>
<dbReference type="GO" id="GO:0005886">
    <property type="term" value="C:plasma membrane"/>
    <property type="evidence" value="ECO:0007669"/>
    <property type="project" value="UniProtKB-SubCell"/>
</dbReference>
<feature type="region of interest" description="Disordered" evidence="13">
    <location>
        <begin position="1477"/>
        <end position="1506"/>
    </location>
</feature>
<dbReference type="FunFam" id="2.60.40.60:FF:000057">
    <property type="entry name" value="protocadherin-15 isoform X1"/>
    <property type="match status" value="1"/>
</dbReference>
<dbReference type="PANTHER" id="PTHR24025">
    <property type="entry name" value="DESMOGLEIN FAMILY MEMBER"/>
    <property type="match status" value="1"/>
</dbReference>
<dbReference type="FunFam" id="2.60.40.60:FF:000070">
    <property type="entry name" value="protocadherin-15 isoform X1"/>
    <property type="match status" value="1"/>
</dbReference>
<evidence type="ECO:0000256" key="1">
    <source>
        <dbReference type="ARBA" id="ARBA00004251"/>
    </source>
</evidence>
<dbReference type="GO" id="GO:0032420">
    <property type="term" value="C:stereocilium"/>
    <property type="evidence" value="ECO:0007669"/>
    <property type="project" value="InterPro"/>
</dbReference>
<dbReference type="PRINTS" id="PR00205">
    <property type="entry name" value="CADHERIN"/>
</dbReference>
<dbReference type="InterPro" id="IPR041149">
    <property type="entry name" value="EC_dom"/>
</dbReference>
<dbReference type="Ensembl" id="ENSBGRT00000031614.1">
    <property type="protein sequence ID" value="ENSBGRP00000027376.1"/>
    <property type="gene ID" value="ENSBGRG00000013379.1"/>
</dbReference>
<feature type="chain" id="PRO_5034264675" description="Protocadherin-15" evidence="15">
    <location>
        <begin position="27"/>
        <end position="1950"/>
    </location>
</feature>
<keyword evidence="8 14" id="KW-1133">Transmembrane helix</keyword>
<dbReference type="Gene3D" id="2.60.40.60">
    <property type="entry name" value="Cadherins"/>
    <property type="match status" value="10"/>
</dbReference>
<feature type="signal peptide" evidence="15">
    <location>
        <begin position="1"/>
        <end position="26"/>
    </location>
</feature>
<feature type="region of interest" description="Disordered" evidence="13">
    <location>
        <begin position="1799"/>
        <end position="1822"/>
    </location>
</feature>
<name>A0A8B9XUX0_BOSMU</name>
<dbReference type="GO" id="GO:0005509">
    <property type="term" value="F:calcium ion binding"/>
    <property type="evidence" value="ECO:0007669"/>
    <property type="project" value="UniProtKB-UniRule"/>
</dbReference>
<evidence type="ECO:0000256" key="4">
    <source>
        <dbReference type="ARBA" id="ARBA00022729"/>
    </source>
</evidence>
<feature type="domain" description="Cadherin" evidence="16">
    <location>
        <begin position="723"/>
        <end position="823"/>
    </location>
</feature>
<feature type="domain" description="Cadherin" evidence="16">
    <location>
        <begin position="108"/>
        <end position="152"/>
    </location>
</feature>
<dbReference type="GO" id="GO:0007156">
    <property type="term" value="P:homophilic cell adhesion via plasma membrane adhesion molecules"/>
    <property type="evidence" value="ECO:0007669"/>
    <property type="project" value="InterPro"/>
</dbReference>
<evidence type="ECO:0000313" key="18">
    <source>
        <dbReference type="Proteomes" id="UP000694520"/>
    </source>
</evidence>
<dbReference type="Pfam" id="PF18432">
    <property type="entry name" value="ECD"/>
    <property type="match status" value="1"/>
</dbReference>
<dbReference type="GeneTree" id="ENSGT00940000156675"/>
<dbReference type="GO" id="GO:0005911">
    <property type="term" value="C:cell-cell junction"/>
    <property type="evidence" value="ECO:0007669"/>
    <property type="project" value="TreeGrafter"/>
</dbReference>
<dbReference type="InterPro" id="IPR015919">
    <property type="entry name" value="Cadherin-like_sf"/>
</dbReference>
<keyword evidence="5" id="KW-0677">Repeat</keyword>
<dbReference type="GO" id="GO:0007605">
    <property type="term" value="P:sensory perception of sound"/>
    <property type="evidence" value="ECO:0007669"/>
    <property type="project" value="InterPro"/>
</dbReference>
<evidence type="ECO:0000256" key="12">
    <source>
        <dbReference type="PROSITE-ProRule" id="PRU00043"/>
    </source>
</evidence>
<dbReference type="InterPro" id="IPR050971">
    <property type="entry name" value="Cadherin-domain_protein"/>
</dbReference>
<reference evidence="17" key="1">
    <citation type="submission" date="2019-05" db="EMBL/GenBank/DDBJ databases">
        <authorList>
            <person name="Zhang S."/>
            <person name="Liu J."/>
        </authorList>
    </citation>
    <scope>NUCLEOTIDE SEQUENCE [LARGE SCALE GENOMIC DNA]</scope>
</reference>
<feature type="compositionally biased region" description="Pro residues" evidence="13">
    <location>
        <begin position="1738"/>
        <end position="1764"/>
    </location>
</feature>
<keyword evidence="2" id="KW-1003">Cell membrane</keyword>
<dbReference type="PROSITE" id="PS00232">
    <property type="entry name" value="CADHERIN_1"/>
    <property type="match status" value="4"/>
</dbReference>
<feature type="transmembrane region" description="Helical" evidence="14">
    <location>
        <begin position="1379"/>
        <end position="1401"/>
    </location>
</feature>
<evidence type="ECO:0000256" key="15">
    <source>
        <dbReference type="SAM" id="SignalP"/>
    </source>
</evidence>
<dbReference type="GO" id="GO:0050953">
    <property type="term" value="P:sensory perception of light stimulus"/>
    <property type="evidence" value="ECO:0007669"/>
    <property type="project" value="UniProtKB-ARBA"/>
</dbReference>
<gene>
    <name evidence="17" type="primary">PCDH15</name>
</gene>
<evidence type="ECO:0000259" key="16">
    <source>
        <dbReference type="PROSITE" id="PS50268"/>
    </source>
</evidence>
<dbReference type="PANTHER" id="PTHR24025:SF31">
    <property type="entry name" value="NEURAL-CADHERIN"/>
    <property type="match status" value="1"/>
</dbReference>
<dbReference type="FunFam" id="2.60.40.60:FF:000048">
    <property type="entry name" value="protocadherin-15 isoform X1"/>
    <property type="match status" value="1"/>
</dbReference>
<keyword evidence="10" id="KW-1015">Disulfide bond</keyword>
<reference evidence="17" key="2">
    <citation type="submission" date="2025-08" db="UniProtKB">
        <authorList>
            <consortium name="Ensembl"/>
        </authorList>
    </citation>
    <scope>IDENTIFICATION</scope>
</reference>
<keyword evidence="9 14" id="KW-0472">Membrane</keyword>
<evidence type="ECO:0000256" key="14">
    <source>
        <dbReference type="SAM" id="Phobius"/>
    </source>
</evidence>
<feature type="region of interest" description="Disordered" evidence="13">
    <location>
        <begin position="1735"/>
        <end position="1779"/>
    </location>
</feature>
<feature type="domain" description="Cadherin" evidence="16">
    <location>
        <begin position="824"/>
        <end position="930"/>
    </location>
</feature>
<keyword evidence="6 12" id="KW-0106">Calcium</keyword>
<dbReference type="InterPro" id="IPR056989">
    <property type="entry name" value="PCDH15_12th_dom"/>
</dbReference>
<dbReference type="InterPro" id="IPR002126">
    <property type="entry name" value="Cadherin-like_dom"/>
</dbReference>
<dbReference type="FunFam" id="2.60.40.60:FF:000054">
    <property type="entry name" value="protocadherin-15 isoform X1"/>
    <property type="match status" value="1"/>
</dbReference>
<dbReference type="Gene3D" id="2.60.40.3430">
    <property type="match status" value="1"/>
</dbReference>
<feature type="domain" description="Cadherin" evidence="16">
    <location>
        <begin position="1041"/>
        <end position="1148"/>
    </location>
</feature>
<dbReference type="GO" id="GO:0001750">
    <property type="term" value="C:photoreceptor outer segment"/>
    <property type="evidence" value="ECO:0007669"/>
    <property type="project" value="UniProtKB-ARBA"/>
</dbReference>
<feature type="region of interest" description="Disordered" evidence="13">
    <location>
        <begin position="1602"/>
        <end position="1668"/>
    </location>
</feature>
<feature type="domain" description="Cadherin" evidence="16">
    <location>
        <begin position="931"/>
        <end position="1039"/>
    </location>
</feature>
<dbReference type="CDD" id="cd11304">
    <property type="entry name" value="Cadherin_repeat"/>
    <property type="match status" value="9"/>
</dbReference>
<dbReference type="GO" id="GO:0048839">
    <property type="term" value="P:inner ear development"/>
    <property type="evidence" value="ECO:0007669"/>
    <property type="project" value="InterPro"/>
</dbReference>
<dbReference type="FunFam" id="2.60.40.60:FF:000063">
    <property type="entry name" value="protocadherin-15 isoform X1"/>
    <property type="match status" value="1"/>
</dbReference>
<feature type="domain" description="Cadherin" evidence="16">
    <location>
        <begin position="621"/>
        <end position="721"/>
    </location>
</feature>
<keyword evidence="4 15" id="KW-0732">Signal</keyword>
<dbReference type="FunFam" id="2.60.40.60:FF:000050">
    <property type="entry name" value="protocadherin-15 isoform X1"/>
    <property type="match status" value="1"/>
</dbReference>
<dbReference type="FunFam" id="2.60.40.3430:FF:000001">
    <property type="entry name" value="protocadherin-15 isoform X1"/>
    <property type="match status" value="1"/>
</dbReference>
<dbReference type="PROSITE" id="PS50268">
    <property type="entry name" value="CADHERIN_2"/>
    <property type="match status" value="11"/>
</dbReference>
<feature type="compositionally biased region" description="Pro residues" evidence="13">
    <location>
        <begin position="1431"/>
        <end position="1446"/>
    </location>
</feature>
<feature type="domain" description="Cadherin" evidence="16">
    <location>
        <begin position="153"/>
        <end position="270"/>
    </location>
</feature>
<dbReference type="Pfam" id="PF23206">
    <property type="entry name" value="PCDH15_12th"/>
    <property type="match status" value="1"/>
</dbReference>
<sequence length="1950" mass="215874">MFQQFSLWKWFVSGIILGCLFTVCLGQYDDDWQYEDCKLARGGPPATIVAIDEESRNGTILVDNMLIKGTAGGPDPTIELSLKDNVDYWVLLDPVKQMLFLNSTGRVLDRDPPMNIHSLVVQVQCINKKVGTVIYHEVRIVVRDRNDNSPTFKHESYYATVNELTPVGTTIFTGFSGDNGATDIDDGPNGQIEYVIQYNPDDPTSNNTFEIPLMLTGNVVLRKRLNYEDKTRYFVIIQANDRAQNLNERRTTTTTLTVDILDGDDLGPMFLPCVLVPNTRDCRPLTYQAAIPELRTPEELNPIIVTPPIQAIDQDRNIQPPSDRPGILYSILVGTPEDYPRFFHMHPRTAELSLLEPVNRDFHQKFDLVIKAEQDNGHPLAFASLHIEILDENNQSPYFTMASYQGYILESAPVGATISDSLNLTTPLRIVALDKDIEDTKDPELHLFLNDYTSVFTVTQTGITRYLTLLQPVDREEQQTYTFSITAFDGVQESEPVIVNIRVMDANDNTPTFPEISYDVYVYTDMNPGDSVIQLTAVDADEGSNGEITYEILVGAQGDFIINKTTGLITIAPGVELMVGGTYALTVQAADNAPPAERRHSICTVYIEVLPPNNQSPPRFPQLMYSLEISEAMRIGAVLLNLQATDREGDPITYAIENGDPQRVFNLSETTGILTLGKALDRESTDRYILIITASDGRPDGTSTATVNVVVTDVNDNAPVFDPYLPRNLSVVEEEANAFVGQVRAVDPDAGINGQVHYSLGNFNNLFRITSNGSIYTAVKLNREVRDYYELVVVATDGAVHPRHSTLTLAIKVLDIDDNSPVFTNSTYTVVVEENLPAGTTFLQIEAKDVDLGANVSYRIRSPEVKHFFALHPFTGELSLLRSLDYESFPDQEASITFLVEAFDIYGTMPPGIATVTVIVKDMNDYPPVFSKRIYKGMVAPDAVKGTPITTVYAEDADPPGLPASRVRYRVDDVQFPYPASIFDVEEDSGRVITRVNLNEEPTTIFKLVIVAFDDGEPVMFSSATVKILVLHPGEIPRFTQEEYRPPPVSELATRGTMVGVISAAAINQSIVYSIVAGNEEDKFGINNITGVIYVNAPLDYETRTSYVLRVQADSLEVVLANLRVPSKSNTAKVYIEIQDENDHPPVFQKKFYIGGVSEDARMFASVLRVKATDKDTGNYSAMAYRLIIPPIKEGKEGFVVETYTGLIKTAMLFHNMRRSYFKFQVIATDNYGKGLSGKADVLVSVVNQLDMQVIVSNVPPTLVEKKIEDLTEILDRYVQEQIPGAKVVVESIGARRHGDAFSLEDYTKCDLTVYAIDPQTNRAIDRNELFKFLDGKLLDINKDFQPYYGEGGRILEIRTPEAVTSIKKRGESLGYTEGALLALAFIIILCCIPAILVVLVSYRQVLIRRQAECTKTARIQSALPAAKPAAPAPTPVAMPPPPPPPPGAHLYEELGDSTILSSLFLLYHFQQSRENRSVSEDRKHQRFSSSTVEAHKQTHVDGSLKNSWPRSARDFTLMSGEDALNAHSTIYKEYTDQRSTNSDFLLRTDFVKSVLPKTQAKNEFLRGPREKIQRMWNRPTCLPRKPMWELPDRSETIALKQWQSNRQKAENESTGTNPNERGNSSPLLTVEDADVTEKEETGESESPTIKGTEQLQSLPSDSSLSSPWSHCSLSTLPTVSRTVGLKSEPNVVVSPADCSLELSPSMPCILNSEFLSRETPTCLMTFETKTDIFENLPCPPKTSPPPPPSCPPPPPPLPSPPLRPHILTPLAVSSLPPSNPPPLPPHLLLSVPSPPCSTSPPPFLPSLPPLPPASPPRPSLLPPSMSVPSTTCAFTPAIERTVNVTPAKEVKSSMIQLSTSTTLCNANPQREPKGILKHVKNLAELEKSVANMYSQIEKNNPPAQLSKLQMSCPSETTNTEMTSEQNQENLHNIVEGIEKQSHSHSTTSL</sequence>
<dbReference type="Pfam" id="PF00028">
    <property type="entry name" value="Cadherin"/>
    <property type="match status" value="8"/>
</dbReference>
<evidence type="ECO:0000256" key="9">
    <source>
        <dbReference type="ARBA" id="ARBA00023136"/>
    </source>
</evidence>
<keyword evidence="3 14" id="KW-0812">Transmembrane</keyword>
<feature type="compositionally biased region" description="Polar residues" evidence="13">
    <location>
        <begin position="1645"/>
        <end position="1655"/>
    </location>
</feature>
<evidence type="ECO:0000256" key="6">
    <source>
        <dbReference type="ARBA" id="ARBA00022837"/>
    </source>
</evidence>
<protein>
    <recommendedName>
        <fullName evidence="11">Protocadherin-15</fullName>
    </recommendedName>
</protein>
<dbReference type="InterPro" id="IPR030718">
    <property type="entry name" value="EC_dom_sf"/>
</dbReference>
<dbReference type="FunFam" id="2.60.40.60:FF:000055">
    <property type="entry name" value="protocadherin-15 isoform X1"/>
    <property type="match status" value="1"/>
</dbReference>
<dbReference type="Proteomes" id="UP000694520">
    <property type="component" value="Chromosome 25"/>
</dbReference>
<evidence type="ECO:0000256" key="8">
    <source>
        <dbReference type="ARBA" id="ARBA00022989"/>
    </source>
</evidence>
<organism evidence="17 18">
    <name type="scientific">Bos mutus grunniens</name>
    <name type="common">Wild yak</name>
    <name type="synonym">Bos grunniens</name>
    <dbReference type="NCBI Taxonomy" id="30521"/>
    <lineage>
        <taxon>Eukaryota</taxon>
        <taxon>Metazoa</taxon>
        <taxon>Chordata</taxon>
        <taxon>Craniata</taxon>
        <taxon>Vertebrata</taxon>
        <taxon>Euteleostomi</taxon>
        <taxon>Mammalia</taxon>
        <taxon>Eutheria</taxon>
        <taxon>Laurasiatheria</taxon>
        <taxon>Artiodactyla</taxon>
        <taxon>Ruminantia</taxon>
        <taxon>Pecora</taxon>
        <taxon>Bovidae</taxon>
        <taxon>Bovinae</taxon>
        <taxon>Bos</taxon>
    </lineage>
</organism>